<dbReference type="SUPFAM" id="SSF102114">
    <property type="entry name" value="Radical SAM enzymes"/>
    <property type="match status" value="1"/>
</dbReference>
<evidence type="ECO:0000256" key="5">
    <source>
        <dbReference type="ARBA" id="ARBA00023004"/>
    </source>
</evidence>
<dbReference type="InterPro" id="IPR032432">
    <property type="entry name" value="Radical_SAM_C"/>
</dbReference>
<dbReference type="PANTHER" id="PTHR11135">
    <property type="entry name" value="HISTONE ACETYLTRANSFERASE-RELATED"/>
    <property type="match status" value="1"/>
</dbReference>
<dbReference type="PROSITE" id="PS51918">
    <property type="entry name" value="RADICAL_SAM"/>
    <property type="match status" value="1"/>
</dbReference>
<dbReference type="GeneID" id="84801018"/>
<dbReference type="InterPro" id="IPR006638">
    <property type="entry name" value="Elp3/MiaA/NifB-like_rSAM"/>
</dbReference>
<reference evidence="8 9" key="1">
    <citation type="submission" date="2010-08" db="EMBL/GenBank/DDBJ databases">
        <authorList>
            <person name="Harkins D.M."/>
            <person name="Madupu R."/>
            <person name="Durkin A.S."/>
            <person name="Torralba M."/>
            <person name="Methe B."/>
            <person name="Sutton G.G."/>
            <person name="Nelson K.E."/>
        </authorList>
    </citation>
    <scope>NUCLEOTIDE SEQUENCE [LARGE SCALE GENOMIC DNA]</scope>
    <source>
        <strain evidence="8 9">DSM 17678</strain>
    </source>
</reference>
<dbReference type="GO" id="GO:0051539">
    <property type="term" value="F:4 iron, 4 sulfur cluster binding"/>
    <property type="evidence" value="ECO:0007669"/>
    <property type="project" value="UniProtKB-KW"/>
</dbReference>
<comment type="cofactor">
    <cofactor evidence="1">
        <name>[4Fe-4S] cluster</name>
        <dbReference type="ChEBI" id="CHEBI:49883"/>
    </cofactor>
</comment>
<evidence type="ECO:0000313" key="9">
    <source>
        <dbReference type="Proteomes" id="UP000003244"/>
    </source>
</evidence>
<keyword evidence="2" id="KW-0004">4Fe-4S</keyword>
<dbReference type="CDD" id="cd01335">
    <property type="entry name" value="Radical_SAM"/>
    <property type="match status" value="1"/>
</dbReference>
<feature type="domain" description="Radical SAM core" evidence="7">
    <location>
        <begin position="1"/>
        <end position="237"/>
    </location>
</feature>
<dbReference type="GO" id="GO:0003824">
    <property type="term" value="F:catalytic activity"/>
    <property type="evidence" value="ECO:0007669"/>
    <property type="project" value="InterPro"/>
</dbReference>
<dbReference type="GO" id="GO:0002926">
    <property type="term" value="P:tRNA wobble base 5-methoxycarbonylmethyl-2-thiouridinylation"/>
    <property type="evidence" value="ECO:0007669"/>
    <property type="project" value="TreeGrafter"/>
</dbReference>
<dbReference type="PANTHER" id="PTHR11135:SF0">
    <property type="entry name" value="ELONGATOR COMPLEX PROTEIN 3"/>
    <property type="match status" value="1"/>
</dbReference>
<evidence type="ECO:0000256" key="2">
    <source>
        <dbReference type="ARBA" id="ARBA00022485"/>
    </source>
</evidence>
<dbReference type="SFLD" id="SFLDG01082">
    <property type="entry name" value="B12-binding_domain_containing"/>
    <property type="match status" value="1"/>
</dbReference>
<sequence>MRGKKIIPIFVPHQGCPHDCIFCNQKKITGISTDMTGDKARGIIEDCLATIRPDVDLEIAFFGGSFTAIDKDKQVELLSVAKEYKDRGLVKDIRMSTRPDCIDREGLDLVKSYGATIIELGVQSMDEEVLVESLRGHNSKIVYESGSLIKEAGLRLGLQQMIGLPGDTEEKCIRTAREFAKIGSDFVRIYPTLIIKETGLEQSYKDGYYRPFSLDECVDIVKKLMVIYNVNDIGVIRVGLQATDDIQLGIDVVDGPYHPAFRELVKSRMIRDYLDSIIDGDFKDLVVYSDNKNISTIVGDNRSNRIYINEKYKARFKTGLKEGLLDGIIVEIDSEIVSEISFGEMYKFLGKRYGLY</sequence>
<dbReference type="InterPro" id="IPR039661">
    <property type="entry name" value="ELP3"/>
</dbReference>
<dbReference type="SFLD" id="SFLDS00029">
    <property type="entry name" value="Radical_SAM"/>
    <property type="match status" value="1"/>
</dbReference>
<dbReference type="STRING" id="596315.HMPREF0634_0661"/>
<dbReference type="Pfam" id="PF16199">
    <property type="entry name" value="Radical_SAM_C"/>
    <property type="match status" value="1"/>
</dbReference>
<organism evidence="8 9">
    <name type="scientific">Peptostreptococcus stomatis DSM 17678</name>
    <dbReference type="NCBI Taxonomy" id="596315"/>
    <lineage>
        <taxon>Bacteria</taxon>
        <taxon>Bacillati</taxon>
        <taxon>Bacillota</taxon>
        <taxon>Clostridia</taxon>
        <taxon>Peptostreptococcales</taxon>
        <taxon>Peptostreptococcaceae</taxon>
        <taxon>Peptostreptococcus</taxon>
    </lineage>
</organism>
<dbReference type="SFLD" id="SFLDG01086">
    <property type="entry name" value="elongater_protein-like"/>
    <property type="match status" value="1"/>
</dbReference>
<keyword evidence="9" id="KW-1185">Reference proteome</keyword>
<dbReference type="InterPro" id="IPR023404">
    <property type="entry name" value="rSAM_horseshoe"/>
</dbReference>
<dbReference type="RefSeq" id="WP_007790111.1">
    <property type="nucleotide sequence ID" value="NZ_ADGQ01000060.1"/>
</dbReference>
<dbReference type="Gene3D" id="3.80.30.20">
    <property type="entry name" value="tm_1862 like domain"/>
    <property type="match status" value="1"/>
</dbReference>
<evidence type="ECO:0000259" key="7">
    <source>
        <dbReference type="PROSITE" id="PS51918"/>
    </source>
</evidence>
<proteinExistence type="predicted"/>
<protein>
    <submittedName>
        <fullName evidence="8">Radical SAM domain protein</fullName>
    </submittedName>
</protein>
<evidence type="ECO:0000256" key="4">
    <source>
        <dbReference type="ARBA" id="ARBA00022723"/>
    </source>
</evidence>
<keyword evidence="6" id="KW-0411">Iron-sulfur</keyword>
<dbReference type="OrthoDB" id="9815044at2"/>
<dbReference type="EMBL" id="ADGQ01000060">
    <property type="protein sequence ID" value="EFM64451.1"/>
    <property type="molecule type" value="Genomic_DNA"/>
</dbReference>
<dbReference type="GO" id="GO:0005737">
    <property type="term" value="C:cytoplasm"/>
    <property type="evidence" value="ECO:0007669"/>
    <property type="project" value="TreeGrafter"/>
</dbReference>
<dbReference type="Pfam" id="PF04055">
    <property type="entry name" value="Radical_SAM"/>
    <property type="match status" value="1"/>
</dbReference>
<evidence type="ECO:0000313" key="8">
    <source>
        <dbReference type="EMBL" id="EFM64451.1"/>
    </source>
</evidence>
<evidence type="ECO:0000256" key="1">
    <source>
        <dbReference type="ARBA" id="ARBA00001966"/>
    </source>
</evidence>
<keyword evidence="5" id="KW-0408">Iron</keyword>
<dbReference type="InterPro" id="IPR007197">
    <property type="entry name" value="rSAM"/>
</dbReference>
<accession>E0E419</accession>
<keyword evidence="3" id="KW-0949">S-adenosyl-L-methionine</keyword>
<keyword evidence="4" id="KW-0479">Metal-binding</keyword>
<comment type="caution">
    <text evidence="8">The sequence shown here is derived from an EMBL/GenBank/DDBJ whole genome shotgun (WGS) entry which is preliminary data.</text>
</comment>
<dbReference type="AlphaFoldDB" id="E0E419"/>
<evidence type="ECO:0000256" key="6">
    <source>
        <dbReference type="ARBA" id="ARBA00023014"/>
    </source>
</evidence>
<dbReference type="Proteomes" id="UP000003244">
    <property type="component" value="Unassembled WGS sequence"/>
</dbReference>
<dbReference type="SMART" id="SM00729">
    <property type="entry name" value="Elp3"/>
    <property type="match status" value="1"/>
</dbReference>
<name>E0E419_9FIRM</name>
<dbReference type="InterPro" id="IPR058240">
    <property type="entry name" value="rSAM_sf"/>
</dbReference>
<dbReference type="eggNOG" id="COG1243">
    <property type="taxonomic scope" value="Bacteria"/>
</dbReference>
<gene>
    <name evidence="8" type="ORF">HMPREF0634_0661</name>
</gene>
<evidence type="ECO:0000256" key="3">
    <source>
        <dbReference type="ARBA" id="ARBA00022691"/>
    </source>
</evidence>
<dbReference type="GO" id="GO:0046872">
    <property type="term" value="F:metal ion binding"/>
    <property type="evidence" value="ECO:0007669"/>
    <property type="project" value="UniProtKB-KW"/>
</dbReference>